<accession>A0A2N9IF57</accession>
<evidence type="ECO:0000313" key="1">
    <source>
        <dbReference type="EMBL" id="SPD22804.1"/>
    </source>
</evidence>
<protein>
    <submittedName>
        <fullName evidence="1">Uncharacterized protein</fullName>
    </submittedName>
</protein>
<proteinExistence type="predicted"/>
<dbReference type="EMBL" id="OIVN01005517">
    <property type="protein sequence ID" value="SPD22804.1"/>
    <property type="molecule type" value="Genomic_DNA"/>
</dbReference>
<organism evidence="1">
    <name type="scientific">Fagus sylvatica</name>
    <name type="common">Beechnut</name>
    <dbReference type="NCBI Taxonomy" id="28930"/>
    <lineage>
        <taxon>Eukaryota</taxon>
        <taxon>Viridiplantae</taxon>
        <taxon>Streptophyta</taxon>
        <taxon>Embryophyta</taxon>
        <taxon>Tracheophyta</taxon>
        <taxon>Spermatophyta</taxon>
        <taxon>Magnoliopsida</taxon>
        <taxon>eudicotyledons</taxon>
        <taxon>Gunneridae</taxon>
        <taxon>Pentapetalae</taxon>
        <taxon>rosids</taxon>
        <taxon>fabids</taxon>
        <taxon>Fagales</taxon>
        <taxon>Fagaceae</taxon>
        <taxon>Fagus</taxon>
    </lineage>
</organism>
<reference evidence="1" key="1">
    <citation type="submission" date="2018-02" db="EMBL/GenBank/DDBJ databases">
        <authorList>
            <person name="Cohen D.B."/>
            <person name="Kent A.D."/>
        </authorList>
    </citation>
    <scope>NUCLEOTIDE SEQUENCE</scope>
</reference>
<gene>
    <name evidence="1" type="ORF">FSB_LOCUS50686</name>
</gene>
<sequence>MTLRPTIEPRCDVDARSFFNLSSSIARIEMVPPPITHGLEVTHGLKEIPPRDGESHPSLNRWLAVAIVDGLEVTHGQGCRSGGDPRQGCRLGLPCRILCRSGGDPRPSLPPGVAVPTGMIFCSVTVSQSLGC</sequence>
<name>A0A2N9IF57_FAGSY</name>
<dbReference type="AlphaFoldDB" id="A0A2N9IF57"/>